<dbReference type="RefSeq" id="XP_003285577.1">
    <property type="nucleotide sequence ID" value="XM_003285529.1"/>
</dbReference>
<evidence type="ECO:0000313" key="1">
    <source>
        <dbReference type="EMBL" id="EGC37917.1"/>
    </source>
</evidence>
<dbReference type="eggNOG" id="ENOG502RCB6">
    <property type="taxonomic scope" value="Eukaryota"/>
</dbReference>
<dbReference type="PANTHER" id="PTHR28106">
    <property type="entry name" value="MITOCHONDRIAL ATPASE COMPLEX SUBUNIT ATP10"/>
    <property type="match status" value="1"/>
</dbReference>
<organism evidence="1 2">
    <name type="scientific">Dictyostelium purpureum</name>
    <name type="common">Slime mold</name>
    <dbReference type="NCBI Taxonomy" id="5786"/>
    <lineage>
        <taxon>Eukaryota</taxon>
        <taxon>Amoebozoa</taxon>
        <taxon>Evosea</taxon>
        <taxon>Eumycetozoa</taxon>
        <taxon>Dictyostelia</taxon>
        <taxon>Dictyosteliales</taxon>
        <taxon>Dictyosteliaceae</taxon>
        <taxon>Dictyostelium</taxon>
    </lineage>
</organism>
<reference evidence="2" key="1">
    <citation type="journal article" date="2011" name="Genome Biol.">
        <title>Comparative genomics of the social amoebae Dictyostelium discoideum and Dictyostelium purpureum.</title>
        <authorList>
            <consortium name="US DOE Joint Genome Institute (JGI-PGF)"/>
            <person name="Sucgang R."/>
            <person name="Kuo A."/>
            <person name="Tian X."/>
            <person name="Salerno W."/>
            <person name="Parikh A."/>
            <person name="Feasley C.L."/>
            <person name="Dalin E."/>
            <person name="Tu H."/>
            <person name="Huang E."/>
            <person name="Barry K."/>
            <person name="Lindquist E."/>
            <person name="Shapiro H."/>
            <person name="Bruce D."/>
            <person name="Schmutz J."/>
            <person name="Salamov A."/>
            <person name="Fey P."/>
            <person name="Gaudet P."/>
            <person name="Anjard C."/>
            <person name="Babu M.M."/>
            <person name="Basu S."/>
            <person name="Bushmanova Y."/>
            <person name="van der Wel H."/>
            <person name="Katoh-Kurasawa M."/>
            <person name="Dinh C."/>
            <person name="Coutinho P.M."/>
            <person name="Saito T."/>
            <person name="Elias M."/>
            <person name="Schaap P."/>
            <person name="Kay R.R."/>
            <person name="Henrissat B."/>
            <person name="Eichinger L."/>
            <person name="Rivero F."/>
            <person name="Putnam N.H."/>
            <person name="West C.M."/>
            <person name="Loomis W.F."/>
            <person name="Chisholm R.L."/>
            <person name="Shaulsky G."/>
            <person name="Strassmann J.E."/>
            <person name="Queller D.C."/>
            <person name="Kuspa A."/>
            <person name="Grigoriev I.V."/>
        </authorList>
    </citation>
    <scope>NUCLEOTIDE SEQUENCE [LARGE SCALE GENOMIC DNA]</scope>
    <source>
        <strain evidence="2">QSDP1</strain>
    </source>
</reference>
<name>F0ZDS4_DICPU</name>
<dbReference type="GO" id="GO:0005743">
    <property type="term" value="C:mitochondrial inner membrane"/>
    <property type="evidence" value="ECO:0000318"/>
    <property type="project" value="GO_Central"/>
</dbReference>
<evidence type="ECO:0000313" key="2">
    <source>
        <dbReference type="Proteomes" id="UP000001064"/>
    </source>
</evidence>
<dbReference type="GeneID" id="10503154"/>
<accession>F0ZDS4</accession>
<dbReference type="InterPro" id="IPR007849">
    <property type="entry name" value="ATP10"/>
</dbReference>
<protein>
    <recommendedName>
        <fullName evidence="3">Thioredoxin domain-containing protein</fullName>
    </recommendedName>
</protein>
<evidence type="ECO:0008006" key="3">
    <source>
        <dbReference type="Google" id="ProtNLM"/>
    </source>
</evidence>
<keyword evidence="2" id="KW-1185">Reference proteome</keyword>
<dbReference type="STRING" id="5786.F0ZDS4"/>
<dbReference type="VEuPathDB" id="AmoebaDB:DICPUDRAFT_149452"/>
<dbReference type="FunCoup" id="F0ZDS4">
    <property type="interactions" value="1"/>
</dbReference>
<dbReference type="EMBL" id="GL870988">
    <property type="protein sequence ID" value="EGC37917.1"/>
    <property type="molecule type" value="Genomic_DNA"/>
</dbReference>
<dbReference type="KEGG" id="dpp:DICPUDRAFT_149452"/>
<dbReference type="InParanoid" id="F0ZDS4"/>
<dbReference type="Proteomes" id="UP000001064">
    <property type="component" value="Unassembled WGS sequence"/>
</dbReference>
<dbReference type="Pfam" id="PF05176">
    <property type="entry name" value="ATP-synt_10"/>
    <property type="match status" value="1"/>
</dbReference>
<dbReference type="GO" id="GO:0033615">
    <property type="term" value="P:mitochondrial proton-transporting ATP synthase complex assembly"/>
    <property type="evidence" value="ECO:0000318"/>
    <property type="project" value="GO_Central"/>
</dbReference>
<proteinExistence type="predicted"/>
<gene>
    <name evidence="1" type="ORF">DICPUDRAFT_149452</name>
</gene>
<dbReference type="OMA" id="ISWDYKE"/>
<dbReference type="PANTHER" id="PTHR28106:SF1">
    <property type="entry name" value="MITOCHONDRIAL ATPASE COMPLEX SUBUNIT ATP10"/>
    <property type="match status" value="1"/>
</dbReference>
<sequence>MIKQRLIPNGRCLNTITKLFSNNITKNAHPIRNMSNFKKFLNPFKYYQENADNQAKRRVKKELESGMLWDLKEMMKNPSLKEIVGSPTLISESQAQTVPTVKSKDLKGNQLNFPDCLETDKPTLLIVTLKPFFSDKYVKSWSDPFKEQFPNIKVYNLVLVNQFSYQLLSPIIKSTRAGKIDSVIESWSNQPFYNIKSSNNLYEDFSISNPYSAYVFLVNEGKIRWQASGLSTPGEVEYLNKLTRQLIEKKN</sequence>
<dbReference type="AlphaFoldDB" id="F0ZDS4"/>
<dbReference type="OrthoDB" id="17089at2759"/>